<dbReference type="AlphaFoldDB" id="A0A9P6JLM1"/>
<accession>A0A9P6JLM1</accession>
<sequence>MSKVVFVTGISGFLASHIVQQLVEQGHCVIGTSRSKKLVALRELYKNYPSVEVIEAGDLATARLEEPLKRAEILIHTASPLPGHGDFETMLKTSTQGTLNILEQAKKAGIKKIVVTSSMTAALGDPRQEGTTIKNDYWNAITKDKATPASGTTTLPAYMYAKTHTEKALWEWARENPHVAVTTINPTFFYGPFPNLSLPAAPGDFGGLSTNLMMYNFLYTKGVYTPSPGYTDVREVAHAHLGAAFRQSSAGKRVLVTSPHPFAIQPLLDILKEKRPSVIRGRLNTQPVPQFKFGKFTIDYESLEEATGLKLSEFHTLEEVLWN</sequence>
<dbReference type="InterPro" id="IPR001509">
    <property type="entry name" value="Epimerase_deHydtase"/>
</dbReference>
<dbReference type="EMBL" id="MU157892">
    <property type="protein sequence ID" value="KAF9524824.1"/>
    <property type="molecule type" value="Genomic_DNA"/>
</dbReference>
<feature type="domain" description="NAD-dependent epimerase/dehydratase" evidence="3">
    <location>
        <begin position="5"/>
        <end position="193"/>
    </location>
</feature>
<dbReference type="Proteomes" id="UP000807306">
    <property type="component" value="Unassembled WGS sequence"/>
</dbReference>
<evidence type="ECO:0000313" key="5">
    <source>
        <dbReference type="Proteomes" id="UP000807306"/>
    </source>
</evidence>
<dbReference type="InterPro" id="IPR036291">
    <property type="entry name" value="NAD(P)-bd_dom_sf"/>
</dbReference>
<dbReference type="SUPFAM" id="SSF51735">
    <property type="entry name" value="NAD(P)-binding Rossmann-fold domains"/>
    <property type="match status" value="1"/>
</dbReference>
<organism evidence="4 5">
    <name type="scientific">Crepidotus variabilis</name>
    <dbReference type="NCBI Taxonomy" id="179855"/>
    <lineage>
        <taxon>Eukaryota</taxon>
        <taxon>Fungi</taxon>
        <taxon>Dikarya</taxon>
        <taxon>Basidiomycota</taxon>
        <taxon>Agaricomycotina</taxon>
        <taxon>Agaricomycetes</taxon>
        <taxon>Agaricomycetidae</taxon>
        <taxon>Agaricales</taxon>
        <taxon>Agaricineae</taxon>
        <taxon>Crepidotaceae</taxon>
        <taxon>Crepidotus</taxon>
    </lineage>
</organism>
<comment type="caution">
    <text evidence="4">The sequence shown here is derived from an EMBL/GenBank/DDBJ whole genome shotgun (WGS) entry which is preliminary data.</text>
</comment>
<gene>
    <name evidence="4" type="ORF">CPB83DRAFT_860532</name>
</gene>
<dbReference type="PANTHER" id="PTHR10366">
    <property type="entry name" value="NAD DEPENDENT EPIMERASE/DEHYDRATASE"/>
    <property type="match status" value="1"/>
</dbReference>
<keyword evidence="1" id="KW-0560">Oxidoreductase</keyword>
<protein>
    <recommendedName>
        <fullName evidence="3">NAD-dependent epimerase/dehydratase domain-containing protein</fullName>
    </recommendedName>
</protein>
<keyword evidence="5" id="KW-1185">Reference proteome</keyword>
<dbReference type="OrthoDB" id="2735536at2759"/>
<name>A0A9P6JLM1_9AGAR</name>
<proteinExistence type="inferred from homology"/>
<evidence type="ECO:0000259" key="3">
    <source>
        <dbReference type="Pfam" id="PF01370"/>
    </source>
</evidence>
<reference evidence="4" key="1">
    <citation type="submission" date="2020-11" db="EMBL/GenBank/DDBJ databases">
        <authorList>
            <consortium name="DOE Joint Genome Institute"/>
            <person name="Ahrendt S."/>
            <person name="Riley R."/>
            <person name="Andreopoulos W."/>
            <person name="Labutti K."/>
            <person name="Pangilinan J."/>
            <person name="Ruiz-Duenas F.J."/>
            <person name="Barrasa J.M."/>
            <person name="Sanchez-Garcia M."/>
            <person name="Camarero S."/>
            <person name="Miyauchi S."/>
            <person name="Serrano A."/>
            <person name="Linde D."/>
            <person name="Babiker R."/>
            <person name="Drula E."/>
            <person name="Ayuso-Fernandez I."/>
            <person name="Pacheco R."/>
            <person name="Padilla G."/>
            <person name="Ferreira P."/>
            <person name="Barriuso J."/>
            <person name="Kellner H."/>
            <person name="Castanera R."/>
            <person name="Alfaro M."/>
            <person name="Ramirez L."/>
            <person name="Pisabarro A.G."/>
            <person name="Kuo A."/>
            <person name="Tritt A."/>
            <person name="Lipzen A."/>
            <person name="He G."/>
            <person name="Yan M."/>
            <person name="Ng V."/>
            <person name="Cullen D."/>
            <person name="Martin F."/>
            <person name="Rosso M.-N."/>
            <person name="Henrissat B."/>
            <person name="Hibbett D."/>
            <person name="Martinez A.T."/>
            <person name="Grigoriev I.V."/>
        </authorList>
    </citation>
    <scope>NUCLEOTIDE SEQUENCE</scope>
    <source>
        <strain evidence="4">CBS 506.95</strain>
    </source>
</reference>
<evidence type="ECO:0000313" key="4">
    <source>
        <dbReference type="EMBL" id="KAF9524824.1"/>
    </source>
</evidence>
<dbReference type="Gene3D" id="3.40.50.720">
    <property type="entry name" value="NAD(P)-binding Rossmann-like Domain"/>
    <property type="match status" value="1"/>
</dbReference>
<evidence type="ECO:0000256" key="2">
    <source>
        <dbReference type="ARBA" id="ARBA00023445"/>
    </source>
</evidence>
<dbReference type="GO" id="GO:0016616">
    <property type="term" value="F:oxidoreductase activity, acting on the CH-OH group of donors, NAD or NADP as acceptor"/>
    <property type="evidence" value="ECO:0007669"/>
    <property type="project" value="TreeGrafter"/>
</dbReference>
<dbReference type="Pfam" id="PF01370">
    <property type="entry name" value="Epimerase"/>
    <property type="match status" value="1"/>
</dbReference>
<dbReference type="InterPro" id="IPR050425">
    <property type="entry name" value="NAD(P)_dehydrat-like"/>
</dbReference>
<dbReference type="PANTHER" id="PTHR10366:SF564">
    <property type="entry name" value="STEROL-4-ALPHA-CARBOXYLATE 3-DEHYDROGENASE, DECARBOXYLATING"/>
    <property type="match status" value="1"/>
</dbReference>
<comment type="similarity">
    <text evidence="2">Belongs to the NAD(P)-dependent epimerase/dehydratase family. Dihydroflavonol-4-reductase subfamily.</text>
</comment>
<evidence type="ECO:0000256" key="1">
    <source>
        <dbReference type="ARBA" id="ARBA00023002"/>
    </source>
</evidence>